<dbReference type="AlphaFoldDB" id="A0A1E5E2Y5"/>
<proteinExistence type="predicted"/>
<dbReference type="STRING" id="1188252.A1QC_07775"/>
<dbReference type="Proteomes" id="UP000094070">
    <property type="component" value="Unassembled WGS sequence"/>
</dbReference>
<gene>
    <name evidence="1" type="ORF">A1QC_07775</name>
</gene>
<organism evidence="1 2">
    <name type="scientific">Vibrio rumoiensis 1S-45</name>
    <dbReference type="NCBI Taxonomy" id="1188252"/>
    <lineage>
        <taxon>Bacteria</taxon>
        <taxon>Pseudomonadati</taxon>
        <taxon>Pseudomonadota</taxon>
        <taxon>Gammaproteobacteria</taxon>
        <taxon>Vibrionales</taxon>
        <taxon>Vibrionaceae</taxon>
        <taxon>Vibrio</taxon>
    </lineage>
</organism>
<accession>A0A1E5E2Y5</accession>
<reference evidence="1 2" key="1">
    <citation type="journal article" date="2012" name="Science">
        <title>Ecological populations of bacteria act as socially cohesive units of antibiotic production and resistance.</title>
        <authorList>
            <person name="Cordero O.X."/>
            <person name="Wildschutte H."/>
            <person name="Kirkup B."/>
            <person name="Proehl S."/>
            <person name="Ngo L."/>
            <person name="Hussain F."/>
            <person name="Le Roux F."/>
            <person name="Mincer T."/>
            <person name="Polz M.F."/>
        </authorList>
    </citation>
    <scope>NUCLEOTIDE SEQUENCE [LARGE SCALE GENOMIC DNA]</scope>
    <source>
        <strain evidence="1 2">1S-45</strain>
    </source>
</reference>
<protein>
    <submittedName>
        <fullName evidence="1">Uncharacterized protein</fullName>
    </submittedName>
</protein>
<comment type="caution">
    <text evidence="1">The sequence shown here is derived from an EMBL/GenBank/DDBJ whole genome shotgun (WGS) entry which is preliminary data.</text>
</comment>
<sequence>MKAPNLNTMKGENVCSDCRENDALKKVIDVNSLFFTLENNGKRVQGIFFSGKVWFKLISCVYHGVLNCLRFELLELLSLYLYFIKYIAYKFE</sequence>
<dbReference type="EMBL" id="AJYK02000055">
    <property type="protein sequence ID" value="OEF25912.1"/>
    <property type="molecule type" value="Genomic_DNA"/>
</dbReference>
<name>A0A1E5E2Y5_9VIBR</name>
<keyword evidence="2" id="KW-1185">Reference proteome</keyword>
<evidence type="ECO:0000313" key="2">
    <source>
        <dbReference type="Proteomes" id="UP000094070"/>
    </source>
</evidence>
<evidence type="ECO:0000313" key="1">
    <source>
        <dbReference type="EMBL" id="OEF25912.1"/>
    </source>
</evidence>